<reference evidence="2 3" key="1">
    <citation type="submission" date="2020-08" db="EMBL/GenBank/DDBJ databases">
        <title>Whole genome shotgun sequence of Actinocatenispora thailandica NBRC 105041.</title>
        <authorList>
            <person name="Komaki H."/>
            <person name="Tamura T."/>
        </authorList>
    </citation>
    <scope>NUCLEOTIDE SEQUENCE [LARGE SCALE GENOMIC DNA]</scope>
    <source>
        <strain evidence="2 3">NBRC 105041</strain>
    </source>
</reference>
<organism evidence="2 3">
    <name type="scientific">Actinocatenispora thailandica</name>
    <dbReference type="NCBI Taxonomy" id="227318"/>
    <lineage>
        <taxon>Bacteria</taxon>
        <taxon>Bacillati</taxon>
        <taxon>Actinomycetota</taxon>
        <taxon>Actinomycetes</taxon>
        <taxon>Micromonosporales</taxon>
        <taxon>Micromonosporaceae</taxon>
        <taxon>Actinocatenispora</taxon>
    </lineage>
</organism>
<feature type="compositionally biased region" description="Gly residues" evidence="1">
    <location>
        <begin position="138"/>
        <end position="150"/>
    </location>
</feature>
<keyword evidence="3" id="KW-1185">Reference proteome</keyword>
<feature type="compositionally biased region" description="Basic and acidic residues" evidence="1">
    <location>
        <begin position="170"/>
        <end position="179"/>
    </location>
</feature>
<dbReference type="EMBL" id="AP023355">
    <property type="protein sequence ID" value="BCJ33275.1"/>
    <property type="molecule type" value="Genomic_DNA"/>
</dbReference>
<feature type="region of interest" description="Disordered" evidence="1">
    <location>
        <begin position="110"/>
        <end position="179"/>
    </location>
</feature>
<accession>A0A7R7DKN8</accession>
<feature type="region of interest" description="Disordered" evidence="1">
    <location>
        <begin position="269"/>
        <end position="298"/>
    </location>
</feature>
<evidence type="ECO:0000256" key="1">
    <source>
        <dbReference type="SAM" id="MobiDB-lite"/>
    </source>
</evidence>
<evidence type="ECO:0000313" key="3">
    <source>
        <dbReference type="Proteomes" id="UP000611640"/>
    </source>
</evidence>
<dbReference type="RefSeq" id="WP_203960194.1">
    <property type="nucleotide sequence ID" value="NZ_AP023355.1"/>
</dbReference>
<dbReference type="AlphaFoldDB" id="A0A7R7DKN8"/>
<proteinExistence type="predicted"/>
<sequence>MGEGTFVQMDGDATNSAGARYALAGDRLTARGSAVRSGIESAEGPAPWGDDKFGKAFLEKYGNPQDGDETLTFMTDGGDQVSTVGNAVQWAAVDGIDADSQAKQAIHSLETDKPKVAGSRSGSIMTATRTRSERTGSSGNGTGSGSGGSRTTGAVDARYATAEATGGEGTDSRQPDRRLSLASVATGGMTMLHAVDEPTPHEGDRRMAHEVFRSGVGWVTDGVLPEGSERPGDGSDQVEFRRATAAEFTPVDGASARAGELHAVYRQDGAPTDGAAPMHPAGSPQPGSGWSAGHGYPEFRAVDQTGGVVGQAQDVVSTDQHGGVQGMEHAEFRVDGAGQPVDGAERYVQEVYRQDGGWTPTAAVADPQGMVRAEGTVLPGAEQV</sequence>
<gene>
    <name evidence="2" type="ORF">Athai_07780</name>
</gene>
<protein>
    <submittedName>
        <fullName evidence="2">Uncharacterized protein</fullName>
    </submittedName>
</protein>
<dbReference type="Proteomes" id="UP000611640">
    <property type="component" value="Chromosome"/>
</dbReference>
<name>A0A7R7DKN8_9ACTN</name>
<evidence type="ECO:0000313" key="2">
    <source>
        <dbReference type="EMBL" id="BCJ33275.1"/>
    </source>
</evidence>
<dbReference type="KEGG" id="atl:Athai_07780"/>